<proteinExistence type="predicted"/>
<accession>A0ACC1QSD8</accession>
<keyword evidence="2" id="KW-1185">Reference proteome</keyword>
<comment type="caution">
    <text evidence="1">The sequence shown here is derived from an EMBL/GenBank/DDBJ whole genome shotgun (WGS) entry which is preliminary data.</text>
</comment>
<evidence type="ECO:0000313" key="1">
    <source>
        <dbReference type="EMBL" id="KAJ3492168.1"/>
    </source>
</evidence>
<organism evidence="1 2">
    <name type="scientific">Lecanicillium saksenae</name>
    <dbReference type="NCBI Taxonomy" id="468837"/>
    <lineage>
        <taxon>Eukaryota</taxon>
        <taxon>Fungi</taxon>
        <taxon>Dikarya</taxon>
        <taxon>Ascomycota</taxon>
        <taxon>Pezizomycotina</taxon>
        <taxon>Sordariomycetes</taxon>
        <taxon>Hypocreomycetidae</taxon>
        <taxon>Hypocreales</taxon>
        <taxon>Cordycipitaceae</taxon>
        <taxon>Lecanicillium</taxon>
    </lineage>
</organism>
<sequence>MIAAARVFLLSLAATPATAVSRSYQRDEQPNGVTDPGISPYCTYFEEVVNNMYDCPFIMSEWGMSLEEFKAWNPAVGPDCKLIVGHSYCVQVNHGDPLPTTQPTQPSQPTKTTTTTTTSSSKTSSTTTTAKPTVTTGPSGPAPTQDGIIDTCKVFYKATSGDTCQKVVDKYGSFSLADFIRWNPAVGEQCTGLWLGYYYCVGIPGTPTTPTSSTPSSTTSPNGIQTPQPAQPNMVDYCNKFVFVKTGDQCISIASNAGISLEHFIKWNPSVGSDCTGLWANTYACVGAIPDIILATTYNGDCTGAVHNVEQFEHGEGHCVNTDCQVGALQIASAGRCPDGQVRISYWDQPGCAGKWFGYGYGSRGQCRTLWSGGYKFKSLWISCATKESDCVSQNTCSIDTLPDYNLC</sequence>
<name>A0ACC1QSD8_9HYPO</name>
<dbReference type="EMBL" id="JANAKD010000616">
    <property type="protein sequence ID" value="KAJ3492168.1"/>
    <property type="molecule type" value="Genomic_DNA"/>
</dbReference>
<evidence type="ECO:0000313" key="2">
    <source>
        <dbReference type="Proteomes" id="UP001148737"/>
    </source>
</evidence>
<protein>
    <submittedName>
        <fullName evidence="1">Uncharacterized protein</fullName>
    </submittedName>
</protein>
<reference evidence="1" key="1">
    <citation type="submission" date="2022-07" db="EMBL/GenBank/DDBJ databases">
        <title>Genome Sequence of Lecanicillium saksenae.</title>
        <authorList>
            <person name="Buettner E."/>
        </authorList>
    </citation>
    <scope>NUCLEOTIDE SEQUENCE</scope>
    <source>
        <strain evidence="1">VT-O1</strain>
    </source>
</reference>
<gene>
    <name evidence="1" type="ORF">NLG97_g5463</name>
</gene>
<dbReference type="Proteomes" id="UP001148737">
    <property type="component" value="Unassembled WGS sequence"/>
</dbReference>